<dbReference type="GO" id="GO:0009570">
    <property type="term" value="C:chloroplast stroma"/>
    <property type="evidence" value="ECO:0007669"/>
    <property type="project" value="UniProtKB-SubCell"/>
</dbReference>
<reference evidence="6 7" key="1">
    <citation type="journal article" date="2018" name="PLoS Genet.">
        <title>Population sequencing reveals clonal diversity and ancestral inbreeding in the grapevine cultivar Chardonnay.</title>
        <authorList>
            <person name="Roach M.J."/>
            <person name="Johnson D.L."/>
            <person name="Bohlmann J."/>
            <person name="van Vuuren H.J."/>
            <person name="Jones S.J."/>
            <person name="Pretorius I.S."/>
            <person name="Schmidt S.A."/>
            <person name="Borneman A.R."/>
        </authorList>
    </citation>
    <scope>NUCLEOTIDE SEQUENCE [LARGE SCALE GENOMIC DNA]</scope>
    <source>
        <strain evidence="7">cv. Chardonnay</strain>
        <tissue evidence="6">Leaf</tissue>
    </source>
</reference>
<evidence type="ECO:0000256" key="5">
    <source>
        <dbReference type="ARBA" id="ARBA00038237"/>
    </source>
</evidence>
<proteinExistence type="inferred from homology"/>
<sequence length="108" mass="12497">MFPMYFGRWGERYDGHGGSMKYTDKWAERCEGGDVVGREAWRAVNRTWGEGHNGSGWVHKYGKSSSGGALGYTCEQDTWYERFPHYGFYHCFENSVQLREVQTPPQLS</sequence>
<protein>
    <submittedName>
        <fullName evidence="6">Uncharacterized protein</fullName>
    </submittedName>
</protein>
<dbReference type="PANTHER" id="PTHR34113">
    <property type="entry name" value="INACTIVE PURPLE ACID PHOSPHATASE-LIKE PROTEIN"/>
    <property type="match status" value="1"/>
</dbReference>
<keyword evidence="3" id="KW-0934">Plastid</keyword>
<evidence type="ECO:0000256" key="1">
    <source>
        <dbReference type="ARBA" id="ARBA00004470"/>
    </source>
</evidence>
<evidence type="ECO:0000313" key="6">
    <source>
        <dbReference type="EMBL" id="RVW55601.1"/>
    </source>
</evidence>
<dbReference type="PANTHER" id="PTHR34113:SF2">
    <property type="entry name" value="PROTEIN LIKE EARLY STARVATION, CHLOROPLASTIC"/>
    <property type="match status" value="1"/>
</dbReference>
<name>A0A438F6M0_VITVI</name>
<dbReference type="AlphaFoldDB" id="A0A438F6M0"/>
<keyword evidence="4" id="KW-0809">Transit peptide</keyword>
<evidence type="ECO:0000256" key="4">
    <source>
        <dbReference type="ARBA" id="ARBA00022946"/>
    </source>
</evidence>
<evidence type="ECO:0000256" key="2">
    <source>
        <dbReference type="ARBA" id="ARBA00022528"/>
    </source>
</evidence>
<comment type="caution">
    <text evidence="6">The sequence shown here is derived from an EMBL/GenBank/DDBJ whole genome shotgun (WGS) entry which is preliminary data.</text>
</comment>
<dbReference type="EMBL" id="QGNW01001112">
    <property type="protein sequence ID" value="RVW55601.1"/>
    <property type="molecule type" value="Genomic_DNA"/>
</dbReference>
<gene>
    <name evidence="6" type="ORF">CK203_102831</name>
</gene>
<evidence type="ECO:0000313" key="7">
    <source>
        <dbReference type="Proteomes" id="UP000288805"/>
    </source>
</evidence>
<comment type="similarity">
    <text evidence="5">Belongs to the ESV1 family.</text>
</comment>
<accession>A0A438F6M0</accession>
<organism evidence="6 7">
    <name type="scientific">Vitis vinifera</name>
    <name type="common">Grape</name>
    <dbReference type="NCBI Taxonomy" id="29760"/>
    <lineage>
        <taxon>Eukaryota</taxon>
        <taxon>Viridiplantae</taxon>
        <taxon>Streptophyta</taxon>
        <taxon>Embryophyta</taxon>
        <taxon>Tracheophyta</taxon>
        <taxon>Spermatophyta</taxon>
        <taxon>Magnoliopsida</taxon>
        <taxon>eudicotyledons</taxon>
        <taxon>Gunneridae</taxon>
        <taxon>Pentapetalae</taxon>
        <taxon>rosids</taxon>
        <taxon>Vitales</taxon>
        <taxon>Vitaceae</taxon>
        <taxon>Viteae</taxon>
        <taxon>Vitis</taxon>
    </lineage>
</organism>
<comment type="subcellular location">
    <subcellularLocation>
        <location evidence="1">Plastid</location>
        <location evidence="1">Chloroplast stroma</location>
    </subcellularLocation>
</comment>
<dbReference type="InterPro" id="IPR052495">
    <property type="entry name" value="Alpha-glucan_binding_chloro"/>
</dbReference>
<evidence type="ECO:0000256" key="3">
    <source>
        <dbReference type="ARBA" id="ARBA00022640"/>
    </source>
</evidence>
<dbReference type="Proteomes" id="UP000288805">
    <property type="component" value="Unassembled WGS sequence"/>
</dbReference>
<keyword evidence="2" id="KW-0150">Chloroplast</keyword>